<accession>A0ABY3PHN7</accession>
<gene>
    <name evidence="2" type="ORF">ISF26_15365</name>
</gene>
<dbReference type="RefSeq" id="WP_230840181.1">
    <property type="nucleotide sequence ID" value="NZ_CP063845.1"/>
</dbReference>
<protein>
    <recommendedName>
        <fullName evidence="4">TrbI/VirB10 family protein</fullName>
    </recommendedName>
</protein>
<dbReference type="Proteomes" id="UP001054846">
    <property type="component" value="Chromosome"/>
</dbReference>
<feature type="region of interest" description="Disordered" evidence="1">
    <location>
        <begin position="62"/>
        <end position="82"/>
    </location>
</feature>
<evidence type="ECO:0008006" key="4">
    <source>
        <dbReference type="Google" id="ProtNLM"/>
    </source>
</evidence>
<feature type="compositionally biased region" description="Low complexity" evidence="1">
    <location>
        <begin position="121"/>
        <end position="134"/>
    </location>
</feature>
<reference evidence="2 3" key="1">
    <citation type="journal article" date="2021" name="Genome Biol. Evol.">
        <title>Complete Genome Sequencing of a Novel Gloeobacter Species from a Waterfall Cave in Mexico.</title>
        <authorList>
            <person name="Saw J.H."/>
            <person name="Cardona T."/>
            <person name="Montejano G."/>
        </authorList>
    </citation>
    <scope>NUCLEOTIDE SEQUENCE [LARGE SCALE GENOMIC DNA]</scope>
    <source>
        <strain evidence="2">MG652769</strain>
    </source>
</reference>
<feature type="region of interest" description="Disordered" evidence="1">
    <location>
        <begin position="100"/>
        <end position="145"/>
    </location>
</feature>
<evidence type="ECO:0000313" key="3">
    <source>
        <dbReference type="Proteomes" id="UP001054846"/>
    </source>
</evidence>
<organism evidence="2 3">
    <name type="scientific">Gloeobacter morelensis MG652769</name>
    <dbReference type="NCBI Taxonomy" id="2781736"/>
    <lineage>
        <taxon>Bacteria</taxon>
        <taxon>Bacillati</taxon>
        <taxon>Cyanobacteriota</taxon>
        <taxon>Cyanophyceae</taxon>
        <taxon>Gloeobacterales</taxon>
        <taxon>Gloeobacteraceae</taxon>
        <taxon>Gloeobacter</taxon>
        <taxon>Gloeobacter morelensis</taxon>
    </lineage>
</organism>
<feature type="region of interest" description="Disordered" evidence="1">
    <location>
        <begin position="169"/>
        <end position="191"/>
    </location>
</feature>
<evidence type="ECO:0000256" key="1">
    <source>
        <dbReference type="SAM" id="MobiDB-lite"/>
    </source>
</evidence>
<keyword evidence="3" id="KW-1185">Reference proteome</keyword>
<sequence>MIQPEFDQFDQQPDRRERLLHWLTPGRKVAIVGGLTLLPALGIGAALNGLFYPSTPRPRAEAATAKPAAVPRATQPAPTEEVDRLKAEVALADQRQMLEQLRSQQKDKPSPPPAAKPRPPARLLRPPALAQSAPRRPDTSGVRVLPPPAALGALAVSGTGPAQLAFLGSSREQEGARGGTLPPTASAPDVALPPVARRTAIPRPAPAVSAATSLDPSLEPLAAQGSPVHHLSATHRLPAGTAIPAASLAAGVLERPILWEQEQKHSPAASEADRHVVVLTEPVAGPEGDSLLPAGTRVLAALRRVSPGGLVTLEAVALRADRREIPLQSVSVRAVGGLPLVAVRQDKGGEIGGLDTGQSLLKGAEEGLAILNRASSTIEASGFGGSTTGTNYGQANALAAFGSGLFGELGRLIRQRNQQAVRQVIERPDLWLIPGGTAVELLFGREVPL</sequence>
<dbReference type="EMBL" id="CP063845">
    <property type="protein sequence ID" value="UFP93180.1"/>
    <property type="molecule type" value="Genomic_DNA"/>
</dbReference>
<proteinExistence type="predicted"/>
<feature type="compositionally biased region" description="Pro residues" evidence="1">
    <location>
        <begin position="110"/>
        <end position="120"/>
    </location>
</feature>
<name>A0ABY3PHN7_9CYAN</name>
<feature type="compositionally biased region" description="Low complexity" evidence="1">
    <location>
        <begin position="62"/>
        <end position="74"/>
    </location>
</feature>
<evidence type="ECO:0000313" key="2">
    <source>
        <dbReference type="EMBL" id="UFP93180.1"/>
    </source>
</evidence>